<proteinExistence type="predicted"/>
<organism evidence="2 3">
    <name type="scientific">Paenibacillus qinlingensis</name>
    <dbReference type="NCBI Taxonomy" id="1837343"/>
    <lineage>
        <taxon>Bacteria</taxon>
        <taxon>Bacillati</taxon>
        <taxon>Bacillota</taxon>
        <taxon>Bacilli</taxon>
        <taxon>Bacillales</taxon>
        <taxon>Paenibacillaceae</taxon>
        <taxon>Paenibacillus</taxon>
    </lineage>
</organism>
<evidence type="ECO:0000313" key="3">
    <source>
        <dbReference type="Proteomes" id="UP001267290"/>
    </source>
</evidence>
<keyword evidence="1" id="KW-1133">Transmembrane helix</keyword>
<protein>
    <submittedName>
        <fullName evidence="2">Uncharacterized protein</fullName>
    </submittedName>
</protein>
<keyword evidence="1" id="KW-0472">Membrane</keyword>
<dbReference type="EMBL" id="JAVDSB010000001">
    <property type="protein sequence ID" value="MDR6549596.1"/>
    <property type="molecule type" value="Genomic_DNA"/>
</dbReference>
<keyword evidence="3" id="KW-1185">Reference proteome</keyword>
<sequence length="212" mass="23688">MAIYTPQGLKINLDDSTSFGLMARLYPEVKPDSILKTTESISVMTSSLGFFTGILCFVLRLSPSNIGICTLFSMIIGILLTNKGIVWFPFIQLGALFSHIYGIFLPTIIATAIGLILTGWAGVLSYLLTRFVASGIALIVGMGFAQHAAFKHGHAISTAERNFFNAYRYHAFQLGKSMSLELSYQELQETFWRETHTDYIQNDQKKQLRLRS</sequence>
<evidence type="ECO:0000256" key="1">
    <source>
        <dbReference type="SAM" id="Phobius"/>
    </source>
</evidence>
<dbReference type="RefSeq" id="WP_310223710.1">
    <property type="nucleotide sequence ID" value="NZ_JAVDSB010000001.1"/>
</dbReference>
<gene>
    <name evidence="2" type="ORF">J2736_000779</name>
</gene>
<accession>A0ABU1NQ40</accession>
<reference evidence="2 3" key="1">
    <citation type="submission" date="2023-07" db="EMBL/GenBank/DDBJ databases">
        <title>Sorghum-associated microbial communities from plants grown in Nebraska, USA.</title>
        <authorList>
            <person name="Schachtman D."/>
        </authorList>
    </citation>
    <scope>NUCLEOTIDE SEQUENCE [LARGE SCALE GENOMIC DNA]</scope>
    <source>
        <strain evidence="2 3">CC258</strain>
    </source>
</reference>
<feature type="transmembrane region" description="Helical" evidence="1">
    <location>
        <begin position="100"/>
        <end position="124"/>
    </location>
</feature>
<feature type="transmembrane region" description="Helical" evidence="1">
    <location>
        <begin position="131"/>
        <end position="150"/>
    </location>
</feature>
<feature type="transmembrane region" description="Helical" evidence="1">
    <location>
        <begin position="66"/>
        <end position="88"/>
    </location>
</feature>
<comment type="caution">
    <text evidence="2">The sequence shown here is derived from an EMBL/GenBank/DDBJ whole genome shotgun (WGS) entry which is preliminary data.</text>
</comment>
<evidence type="ECO:0000313" key="2">
    <source>
        <dbReference type="EMBL" id="MDR6549596.1"/>
    </source>
</evidence>
<dbReference type="Proteomes" id="UP001267290">
    <property type="component" value="Unassembled WGS sequence"/>
</dbReference>
<feature type="transmembrane region" description="Helical" evidence="1">
    <location>
        <begin position="41"/>
        <end position="59"/>
    </location>
</feature>
<keyword evidence="1" id="KW-0812">Transmembrane</keyword>
<name>A0ABU1NQ40_9BACL</name>